<dbReference type="PANTHER" id="PTHR10656">
    <property type="entry name" value="CELL FATE DETERMINING PROTEIN MAB21-RELATED"/>
    <property type="match status" value="1"/>
</dbReference>
<dbReference type="InterPro" id="IPR046906">
    <property type="entry name" value="Mab-21_HhH/H2TH-like"/>
</dbReference>
<dbReference type="Pfam" id="PF20266">
    <property type="entry name" value="Mab-21_C"/>
    <property type="match status" value="1"/>
</dbReference>
<evidence type="ECO:0000256" key="1">
    <source>
        <dbReference type="ARBA" id="ARBA00008307"/>
    </source>
</evidence>
<dbReference type="EMBL" id="UYJE01005023">
    <property type="protein sequence ID" value="VDI33334.1"/>
    <property type="molecule type" value="Genomic_DNA"/>
</dbReference>
<feature type="domain" description="Mab-21-like nucleotidyltransferase" evidence="2">
    <location>
        <begin position="167"/>
        <end position="237"/>
    </location>
</feature>
<accession>A0A8B6EFM0</accession>
<dbReference type="Gene3D" id="1.10.1410.40">
    <property type="match status" value="1"/>
</dbReference>
<organism evidence="4 5">
    <name type="scientific">Mytilus galloprovincialis</name>
    <name type="common">Mediterranean mussel</name>
    <dbReference type="NCBI Taxonomy" id="29158"/>
    <lineage>
        <taxon>Eukaryota</taxon>
        <taxon>Metazoa</taxon>
        <taxon>Spiralia</taxon>
        <taxon>Lophotrochozoa</taxon>
        <taxon>Mollusca</taxon>
        <taxon>Bivalvia</taxon>
        <taxon>Autobranchia</taxon>
        <taxon>Pteriomorphia</taxon>
        <taxon>Mytilida</taxon>
        <taxon>Mytiloidea</taxon>
        <taxon>Mytilidae</taxon>
        <taxon>Mytilinae</taxon>
        <taxon>Mytilus</taxon>
    </lineage>
</organism>
<dbReference type="Proteomes" id="UP000596742">
    <property type="component" value="Unassembled WGS sequence"/>
</dbReference>
<name>A0A8B6EFM0_MYTGA</name>
<dbReference type="SMART" id="SM01265">
    <property type="entry name" value="Mab-21"/>
    <property type="match status" value="1"/>
</dbReference>
<evidence type="ECO:0000313" key="5">
    <source>
        <dbReference type="Proteomes" id="UP000596742"/>
    </source>
</evidence>
<feature type="domain" description="Mab-21-like HhH/H2TH-like" evidence="3">
    <location>
        <begin position="247"/>
        <end position="339"/>
    </location>
</feature>
<dbReference type="InterPro" id="IPR024810">
    <property type="entry name" value="MAB21L/cGLR"/>
</dbReference>
<protein>
    <recommendedName>
        <fullName evidence="6">Mab-21-like HhH/H2TH-like domain-containing protein</fullName>
    </recommendedName>
</protein>
<evidence type="ECO:0000259" key="3">
    <source>
        <dbReference type="Pfam" id="PF20266"/>
    </source>
</evidence>
<keyword evidence="5" id="KW-1185">Reference proteome</keyword>
<dbReference type="PANTHER" id="PTHR10656:SF69">
    <property type="entry name" value="MAB-21-LIKE HHH_H2TH-LIKE DOMAIN-CONTAINING PROTEIN"/>
    <property type="match status" value="1"/>
</dbReference>
<comment type="similarity">
    <text evidence="1">Belongs to the mab-21 family.</text>
</comment>
<gene>
    <name evidence="4" type="ORF">MGAL_10B059565</name>
</gene>
<dbReference type="OrthoDB" id="5988859at2759"/>
<sequence>MSSENSLSLEFYKYLCQKIGSEEEVRVRRLTYIINDLGIPHTSLNQITSGSKGEGLQLKGSDLDLMYIDPLYQVYESDREVVPESGRCIPLVMETEDTHPGFTQLRLPNNYDLSFGNDEKKNVFICRKLSSELYRVQNLEDFSKNVRAANIYILKIHGPCISTVTESIDFVNCLKSDQWISQAQPWITRPRTTWPSPDLISRIISCGVLFVPIGCQGSCNEILQWRMSFSVAEKVLIFSFTHVQLLCYALLKLLVKEIVEKNDELKRLLCSYFLKTLMFWISEELNPSIWSPDKIIVCFMACLKKLIYCVEYSTLLHYFIPDNNLFYLRFDVDKKDKVTSILKNLFEKGIYCFARSETLSDIIGLPLTATDSAISRRVATLHNIISTAFTLFLNRPLNLLYHFLHHASTIISKSIFFEMLTVAHQIVPQISQHQPRSNNKHKYYKYKQDLSHLLIGTNSDAVAGWLVLASFFYVHDNYLLSLDIINHALRKCTHEKVYPWQIGLDQNQEYLLFLLKQTKLCTLSKVITIKNPKLIFNSSISPQELQLSVREQYIPFHPIIFAHFLSFLCYYHLHKIRSCKQSLLQLRQEIVKHFTTNRSNLYFGPLFVTCLGIAHQMIGETDSARQCFLQATQKDKLNLTNASIRLSNMDQI</sequence>
<proteinExistence type="inferred from homology"/>
<dbReference type="InterPro" id="IPR046903">
    <property type="entry name" value="Mab-21-like_nuc_Trfase"/>
</dbReference>
<evidence type="ECO:0000259" key="2">
    <source>
        <dbReference type="Pfam" id="PF03281"/>
    </source>
</evidence>
<dbReference type="Pfam" id="PF03281">
    <property type="entry name" value="Mab-21"/>
    <property type="match status" value="1"/>
</dbReference>
<evidence type="ECO:0000313" key="4">
    <source>
        <dbReference type="EMBL" id="VDI33334.1"/>
    </source>
</evidence>
<dbReference type="AlphaFoldDB" id="A0A8B6EFM0"/>
<reference evidence="4" key="1">
    <citation type="submission" date="2018-11" db="EMBL/GenBank/DDBJ databases">
        <authorList>
            <person name="Alioto T."/>
            <person name="Alioto T."/>
        </authorList>
    </citation>
    <scope>NUCLEOTIDE SEQUENCE</scope>
</reference>
<evidence type="ECO:0008006" key="6">
    <source>
        <dbReference type="Google" id="ProtNLM"/>
    </source>
</evidence>
<comment type="caution">
    <text evidence="4">The sequence shown here is derived from an EMBL/GenBank/DDBJ whole genome shotgun (WGS) entry which is preliminary data.</text>
</comment>